<dbReference type="Proteomes" id="UP000537747">
    <property type="component" value="Unassembled WGS sequence"/>
</dbReference>
<evidence type="ECO:0000259" key="3">
    <source>
        <dbReference type="PROSITE" id="PS50158"/>
    </source>
</evidence>
<evidence type="ECO:0000313" key="4">
    <source>
        <dbReference type="EMBL" id="NXS21665.1"/>
    </source>
</evidence>
<name>A0A7L2SM04_9PASS</name>
<feature type="non-terminal residue" evidence="4">
    <location>
        <position position="1"/>
    </location>
</feature>
<keyword evidence="1" id="KW-0863">Zinc-finger</keyword>
<comment type="caution">
    <text evidence="4">The sequence shown here is derived from an EMBL/GenBank/DDBJ whole genome shotgun (WGS) entry which is preliminary data.</text>
</comment>
<dbReference type="EMBL" id="VYZQ01060450">
    <property type="protein sequence ID" value="NXS21665.1"/>
    <property type="molecule type" value="Genomic_DNA"/>
</dbReference>
<feature type="non-terminal residue" evidence="4">
    <location>
        <position position="108"/>
    </location>
</feature>
<dbReference type="GO" id="GO:0003676">
    <property type="term" value="F:nucleic acid binding"/>
    <property type="evidence" value="ECO:0007669"/>
    <property type="project" value="InterPro"/>
</dbReference>
<dbReference type="InterPro" id="IPR036875">
    <property type="entry name" value="Znf_CCHC_sf"/>
</dbReference>
<sequence>MASAFAAMRGPPANSGVCFNCSKPSHLKKNCSALKREKPKTTPVRLRCRRGPHSANQCCSKYDCEGRLLQGHQGNWDQSAGWRRHTLTQMPQPSSQMPALQIPNGSLP</sequence>
<keyword evidence="1" id="KW-0479">Metal-binding</keyword>
<gene>
    <name evidence="4" type="primary">Ervk9_3</name>
    <name evidence="4" type="ORF">MYSCRO_R11034</name>
</gene>
<accession>A0A7L2SM04</accession>
<dbReference type="PROSITE" id="PS50158">
    <property type="entry name" value="ZF_CCHC"/>
    <property type="match status" value="1"/>
</dbReference>
<dbReference type="SUPFAM" id="SSF57756">
    <property type="entry name" value="Retrovirus zinc finger-like domains"/>
    <property type="match status" value="2"/>
</dbReference>
<feature type="domain" description="CCHC-type" evidence="3">
    <location>
        <begin position="18"/>
        <end position="31"/>
    </location>
</feature>
<dbReference type="GO" id="GO:0008270">
    <property type="term" value="F:zinc ion binding"/>
    <property type="evidence" value="ECO:0007669"/>
    <property type="project" value="UniProtKB-KW"/>
</dbReference>
<evidence type="ECO:0000313" key="5">
    <source>
        <dbReference type="Proteomes" id="UP000537747"/>
    </source>
</evidence>
<feature type="region of interest" description="Disordered" evidence="2">
    <location>
        <begin position="85"/>
        <end position="108"/>
    </location>
</feature>
<proteinExistence type="predicted"/>
<evidence type="ECO:0000256" key="1">
    <source>
        <dbReference type="PROSITE-ProRule" id="PRU00047"/>
    </source>
</evidence>
<feature type="compositionally biased region" description="Polar residues" evidence="2">
    <location>
        <begin position="87"/>
        <end position="108"/>
    </location>
</feature>
<protein>
    <submittedName>
        <fullName evidence="4">POK9 protein</fullName>
    </submittedName>
</protein>
<dbReference type="AlphaFoldDB" id="A0A7L2SM04"/>
<dbReference type="OrthoDB" id="9386882at2759"/>
<keyword evidence="1" id="KW-0862">Zinc</keyword>
<dbReference type="InterPro" id="IPR001878">
    <property type="entry name" value="Znf_CCHC"/>
</dbReference>
<organism evidence="4 5">
    <name type="scientific">Mystacornis crossleyi</name>
    <dbReference type="NCBI Taxonomy" id="98133"/>
    <lineage>
        <taxon>Eukaryota</taxon>
        <taxon>Metazoa</taxon>
        <taxon>Chordata</taxon>
        <taxon>Craniata</taxon>
        <taxon>Vertebrata</taxon>
        <taxon>Euteleostomi</taxon>
        <taxon>Archelosauria</taxon>
        <taxon>Archosauria</taxon>
        <taxon>Dinosauria</taxon>
        <taxon>Saurischia</taxon>
        <taxon>Theropoda</taxon>
        <taxon>Coelurosauria</taxon>
        <taxon>Aves</taxon>
        <taxon>Neognathae</taxon>
        <taxon>Neoaves</taxon>
        <taxon>Telluraves</taxon>
        <taxon>Australaves</taxon>
        <taxon>Passeriformes</taxon>
        <taxon>Sylvioidea</taxon>
        <taxon>Timaliidae</taxon>
        <taxon>Mystacornis</taxon>
    </lineage>
</organism>
<reference evidence="4 5" key="1">
    <citation type="submission" date="2019-09" db="EMBL/GenBank/DDBJ databases">
        <title>Bird 10,000 Genomes (B10K) Project - Family phase.</title>
        <authorList>
            <person name="Zhang G."/>
        </authorList>
    </citation>
    <scope>NUCLEOTIDE SEQUENCE [LARGE SCALE GENOMIC DNA]</scope>
    <source>
        <strain evidence="4">B10K-DU-002-82</strain>
    </source>
</reference>
<dbReference type="Gene3D" id="4.10.60.10">
    <property type="entry name" value="Zinc finger, CCHC-type"/>
    <property type="match status" value="1"/>
</dbReference>
<keyword evidence="5" id="KW-1185">Reference proteome</keyword>
<evidence type="ECO:0000256" key="2">
    <source>
        <dbReference type="SAM" id="MobiDB-lite"/>
    </source>
</evidence>